<evidence type="ECO:0000313" key="2">
    <source>
        <dbReference type="Proteomes" id="UP000554482"/>
    </source>
</evidence>
<proteinExistence type="predicted"/>
<keyword evidence="2" id="KW-1185">Reference proteome</keyword>
<evidence type="ECO:0000313" key="1">
    <source>
        <dbReference type="EMBL" id="KAF5207195.1"/>
    </source>
</evidence>
<dbReference type="AlphaFoldDB" id="A0A7J6XEA5"/>
<sequence length="76" mass="8616">MLLKTPPIGNALKNKLIDQLTILNLNLGSFFFLSDISNAKQRIQTLVIDNILFLPFLTLFIHHLNPNIIYSGQNIP</sequence>
<gene>
    <name evidence="1" type="ORF">FRX31_003216</name>
</gene>
<dbReference type="Proteomes" id="UP000554482">
    <property type="component" value="Unassembled WGS sequence"/>
</dbReference>
<reference evidence="1 2" key="1">
    <citation type="submission" date="2020-06" db="EMBL/GenBank/DDBJ databases">
        <title>Transcriptomic and genomic resources for Thalictrum thalictroides and T. hernandezii: Facilitating candidate gene discovery in an emerging model plant lineage.</title>
        <authorList>
            <person name="Arias T."/>
            <person name="Riano-Pachon D.M."/>
            <person name="Di Stilio V.S."/>
        </authorList>
    </citation>
    <scope>NUCLEOTIDE SEQUENCE [LARGE SCALE GENOMIC DNA]</scope>
    <source>
        <strain evidence="2">cv. WT478/WT964</strain>
        <tissue evidence="1">Leaves</tissue>
    </source>
</reference>
<organism evidence="1 2">
    <name type="scientific">Thalictrum thalictroides</name>
    <name type="common">Rue-anemone</name>
    <name type="synonym">Anemone thalictroides</name>
    <dbReference type="NCBI Taxonomy" id="46969"/>
    <lineage>
        <taxon>Eukaryota</taxon>
        <taxon>Viridiplantae</taxon>
        <taxon>Streptophyta</taxon>
        <taxon>Embryophyta</taxon>
        <taxon>Tracheophyta</taxon>
        <taxon>Spermatophyta</taxon>
        <taxon>Magnoliopsida</taxon>
        <taxon>Ranunculales</taxon>
        <taxon>Ranunculaceae</taxon>
        <taxon>Thalictroideae</taxon>
        <taxon>Thalictrum</taxon>
    </lineage>
</organism>
<protein>
    <submittedName>
        <fullName evidence="1">Uncharacterized protein</fullName>
    </submittedName>
</protein>
<dbReference type="EMBL" id="JABWDY010001723">
    <property type="protein sequence ID" value="KAF5207195.1"/>
    <property type="molecule type" value="Genomic_DNA"/>
</dbReference>
<comment type="caution">
    <text evidence="1">The sequence shown here is derived from an EMBL/GenBank/DDBJ whole genome shotgun (WGS) entry which is preliminary data.</text>
</comment>
<accession>A0A7J6XEA5</accession>
<name>A0A7J6XEA5_THATH</name>